<feature type="compositionally biased region" description="Basic and acidic residues" evidence="1">
    <location>
        <begin position="218"/>
        <end position="230"/>
    </location>
</feature>
<dbReference type="Proteomes" id="UP001519331">
    <property type="component" value="Unassembled WGS sequence"/>
</dbReference>
<organism evidence="2 3">
    <name type="scientific">Nesterenkonia lacusekhoensis</name>
    <dbReference type="NCBI Taxonomy" id="150832"/>
    <lineage>
        <taxon>Bacteria</taxon>
        <taxon>Bacillati</taxon>
        <taxon>Actinomycetota</taxon>
        <taxon>Actinomycetes</taxon>
        <taxon>Micrococcales</taxon>
        <taxon>Micrococcaceae</taxon>
        <taxon>Nesterenkonia</taxon>
    </lineage>
</organism>
<evidence type="ECO:0000256" key="1">
    <source>
        <dbReference type="SAM" id="MobiDB-lite"/>
    </source>
</evidence>
<evidence type="ECO:0000313" key="3">
    <source>
        <dbReference type="Proteomes" id="UP001519331"/>
    </source>
</evidence>
<comment type="caution">
    <text evidence="2">The sequence shown here is derived from an EMBL/GenBank/DDBJ whole genome shotgun (WGS) entry which is preliminary data.</text>
</comment>
<dbReference type="EMBL" id="JAGINX010000001">
    <property type="protein sequence ID" value="MBP2318264.1"/>
    <property type="molecule type" value="Genomic_DNA"/>
</dbReference>
<proteinExistence type="predicted"/>
<sequence>MRIGMGDIAREGQGVARFGSMRFSIDLNYQRPGMNVQQLTGAWGMSLAAVRLTRPQSPLPQLYNARRLGVCDQHAAATVLTLPKHSACARRGQFHLRGGWLHQRRESHTKCLAQFQQRAQAGIRGTLFNVDEHPPANAGGITELIKRPVPIQPLSSDSGSDRFSYGVTVLHHKCILMHIGCIARAPLPKVDGSNMSQEVSQRASYEVLRDRIRSVSVSREPHETRGERMKHQVRRRLRC</sequence>
<name>A0ABS4T2L9_9MICC</name>
<feature type="region of interest" description="Disordered" evidence="1">
    <location>
        <begin position="218"/>
        <end position="239"/>
    </location>
</feature>
<reference evidence="2 3" key="1">
    <citation type="submission" date="2021-03" db="EMBL/GenBank/DDBJ databases">
        <title>Sequencing the genomes of 1000 actinobacteria strains.</title>
        <authorList>
            <person name="Klenk H.-P."/>
        </authorList>
    </citation>
    <scope>NUCLEOTIDE SEQUENCE [LARGE SCALE GENOMIC DNA]</scope>
    <source>
        <strain evidence="2 3">DSM 12544</strain>
    </source>
</reference>
<gene>
    <name evidence="2" type="ORF">JOF45_001283</name>
</gene>
<evidence type="ECO:0000313" key="2">
    <source>
        <dbReference type="EMBL" id="MBP2318264.1"/>
    </source>
</evidence>
<accession>A0ABS4T2L9</accession>
<protein>
    <submittedName>
        <fullName evidence="2">Uncharacterized protein</fullName>
    </submittedName>
</protein>
<keyword evidence="3" id="KW-1185">Reference proteome</keyword>